<reference evidence="2 3" key="1">
    <citation type="journal article" date="2021" name="Elife">
        <title>Chloroplast acquisition without the gene transfer in kleptoplastic sea slugs, Plakobranchus ocellatus.</title>
        <authorList>
            <person name="Maeda T."/>
            <person name="Takahashi S."/>
            <person name="Yoshida T."/>
            <person name="Shimamura S."/>
            <person name="Takaki Y."/>
            <person name="Nagai Y."/>
            <person name="Toyoda A."/>
            <person name="Suzuki Y."/>
            <person name="Arimoto A."/>
            <person name="Ishii H."/>
            <person name="Satoh N."/>
            <person name="Nishiyama T."/>
            <person name="Hasebe M."/>
            <person name="Maruyama T."/>
            <person name="Minagawa J."/>
            <person name="Obokata J."/>
            <person name="Shigenobu S."/>
        </authorList>
    </citation>
    <scope>NUCLEOTIDE SEQUENCE [LARGE SCALE GENOMIC DNA]</scope>
</reference>
<dbReference type="Proteomes" id="UP000762676">
    <property type="component" value="Unassembled WGS sequence"/>
</dbReference>
<sequence>LCPSGWFFSFYSGTCLKIYSESKGWDDARNICRKTAGSDLVKIVSYSMNKFIAGALSDMTWIGLQQGSFGSHEFHWLDEKEEVGATKLN</sequence>
<evidence type="ECO:0000313" key="3">
    <source>
        <dbReference type="Proteomes" id="UP000762676"/>
    </source>
</evidence>
<evidence type="ECO:0000259" key="1">
    <source>
        <dbReference type="PROSITE" id="PS50041"/>
    </source>
</evidence>
<evidence type="ECO:0000313" key="2">
    <source>
        <dbReference type="EMBL" id="GFS09708.1"/>
    </source>
</evidence>
<dbReference type="InterPro" id="IPR016187">
    <property type="entry name" value="CTDL_fold"/>
</dbReference>
<proteinExistence type="predicted"/>
<accession>A0AAV4IH58</accession>
<dbReference type="SUPFAM" id="SSF56436">
    <property type="entry name" value="C-type lectin-like"/>
    <property type="match status" value="1"/>
</dbReference>
<dbReference type="EMBL" id="BMAT01009610">
    <property type="protein sequence ID" value="GFS09708.1"/>
    <property type="molecule type" value="Genomic_DNA"/>
</dbReference>
<dbReference type="Gene3D" id="3.10.100.10">
    <property type="entry name" value="Mannose-Binding Protein A, subunit A"/>
    <property type="match status" value="1"/>
</dbReference>
<organism evidence="2 3">
    <name type="scientific">Elysia marginata</name>
    <dbReference type="NCBI Taxonomy" id="1093978"/>
    <lineage>
        <taxon>Eukaryota</taxon>
        <taxon>Metazoa</taxon>
        <taxon>Spiralia</taxon>
        <taxon>Lophotrochozoa</taxon>
        <taxon>Mollusca</taxon>
        <taxon>Gastropoda</taxon>
        <taxon>Heterobranchia</taxon>
        <taxon>Euthyneura</taxon>
        <taxon>Panpulmonata</taxon>
        <taxon>Sacoglossa</taxon>
        <taxon>Placobranchoidea</taxon>
        <taxon>Plakobranchidae</taxon>
        <taxon>Elysia</taxon>
    </lineage>
</organism>
<comment type="caution">
    <text evidence="2">The sequence shown here is derived from an EMBL/GenBank/DDBJ whole genome shotgun (WGS) entry which is preliminary data.</text>
</comment>
<dbReference type="PROSITE" id="PS50041">
    <property type="entry name" value="C_TYPE_LECTIN_2"/>
    <property type="match status" value="1"/>
</dbReference>
<dbReference type="InterPro" id="IPR001304">
    <property type="entry name" value="C-type_lectin-like"/>
</dbReference>
<gene>
    <name evidence="2" type="ORF">ElyMa_004789500</name>
</gene>
<dbReference type="CDD" id="cd00037">
    <property type="entry name" value="CLECT"/>
    <property type="match status" value="1"/>
</dbReference>
<protein>
    <submittedName>
        <fullName evidence="2">B-cell differentiation antigen CD72</fullName>
    </submittedName>
</protein>
<feature type="domain" description="C-type lectin" evidence="1">
    <location>
        <begin position="11"/>
        <end position="78"/>
    </location>
</feature>
<dbReference type="Pfam" id="PF00059">
    <property type="entry name" value="Lectin_C"/>
    <property type="match status" value="1"/>
</dbReference>
<dbReference type="InterPro" id="IPR016186">
    <property type="entry name" value="C-type_lectin-like/link_sf"/>
</dbReference>
<dbReference type="AlphaFoldDB" id="A0AAV4IH58"/>
<keyword evidence="3" id="KW-1185">Reference proteome</keyword>
<name>A0AAV4IH58_9GAST</name>
<feature type="non-terminal residue" evidence="2">
    <location>
        <position position="1"/>
    </location>
</feature>